<keyword evidence="3" id="KW-0479">Metal-binding</keyword>
<dbReference type="InterPro" id="IPR012127">
    <property type="entry name" value="Cyt_c_prime"/>
</dbReference>
<name>A0A381NJE6_9ZZZZ</name>
<dbReference type="PIRSF" id="PIRSF000027">
    <property type="entry name" value="Cytc_c_prime"/>
    <property type="match status" value="1"/>
</dbReference>
<dbReference type="GO" id="GO:0022900">
    <property type="term" value="P:electron transport chain"/>
    <property type="evidence" value="ECO:0007669"/>
    <property type="project" value="InterPro"/>
</dbReference>
<dbReference type="SUPFAM" id="SSF47175">
    <property type="entry name" value="Cytochromes"/>
    <property type="match status" value="1"/>
</dbReference>
<evidence type="ECO:0008006" key="7">
    <source>
        <dbReference type="Google" id="ProtNLM"/>
    </source>
</evidence>
<dbReference type="AlphaFoldDB" id="A0A381NJE6"/>
<proteinExistence type="predicted"/>
<dbReference type="GO" id="GO:0005506">
    <property type="term" value="F:iron ion binding"/>
    <property type="evidence" value="ECO:0007669"/>
    <property type="project" value="InterPro"/>
</dbReference>
<dbReference type="Pfam" id="PF01322">
    <property type="entry name" value="Cytochrom_C_2"/>
    <property type="match status" value="1"/>
</dbReference>
<dbReference type="InterPro" id="IPR010980">
    <property type="entry name" value="Cyt_c/b562"/>
</dbReference>
<sequence length="150" mass="16817">MKRMKITSASVVLLSLLFFGSSVSADSEGLIKYRKNVMKSTRGHMGAIADILKNRLPLQEHFADHAKSIYQNSKMTLSMFPKGSDFGDTKAKPSIWKNWSKFEAATKDFVRESAKLVKVAESGDIKTFVKQVRATGKTCGGCHKHFRERE</sequence>
<organism evidence="6">
    <name type="scientific">marine metagenome</name>
    <dbReference type="NCBI Taxonomy" id="408172"/>
    <lineage>
        <taxon>unclassified sequences</taxon>
        <taxon>metagenomes</taxon>
        <taxon>ecological metagenomes</taxon>
    </lineage>
</organism>
<dbReference type="Gene3D" id="1.20.120.10">
    <property type="entry name" value="Cytochrome c/b562"/>
    <property type="match status" value="1"/>
</dbReference>
<accession>A0A381NJE6</accession>
<evidence type="ECO:0000256" key="2">
    <source>
        <dbReference type="ARBA" id="ARBA00022617"/>
    </source>
</evidence>
<keyword evidence="1" id="KW-0813">Transport</keyword>
<evidence type="ECO:0000256" key="3">
    <source>
        <dbReference type="ARBA" id="ARBA00022723"/>
    </source>
</evidence>
<keyword evidence="4" id="KW-0249">Electron transport</keyword>
<dbReference type="GO" id="GO:0020037">
    <property type="term" value="F:heme binding"/>
    <property type="evidence" value="ECO:0007669"/>
    <property type="project" value="InterPro"/>
</dbReference>
<evidence type="ECO:0000313" key="6">
    <source>
        <dbReference type="EMBL" id="SUZ53643.1"/>
    </source>
</evidence>
<evidence type="ECO:0000256" key="1">
    <source>
        <dbReference type="ARBA" id="ARBA00022448"/>
    </source>
</evidence>
<keyword evidence="2" id="KW-0349">Heme</keyword>
<protein>
    <recommendedName>
        <fullName evidence="7">Cytochrome c domain-containing protein</fullName>
    </recommendedName>
</protein>
<keyword evidence="5" id="KW-0408">Iron</keyword>
<dbReference type="GO" id="GO:0009055">
    <property type="term" value="F:electron transfer activity"/>
    <property type="evidence" value="ECO:0007669"/>
    <property type="project" value="InterPro"/>
</dbReference>
<dbReference type="GO" id="GO:0042597">
    <property type="term" value="C:periplasmic space"/>
    <property type="evidence" value="ECO:0007669"/>
    <property type="project" value="InterPro"/>
</dbReference>
<dbReference type="InterPro" id="IPR002321">
    <property type="entry name" value="Cyt_c_II"/>
</dbReference>
<evidence type="ECO:0000256" key="5">
    <source>
        <dbReference type="ARBA" id="ARBA00023004"/>
    </source>
</evidence>
<reference evidence="6" key="1">
    <citation type="submission" date="2018-05" db="EMBL/GenBank/DDBJ databases">
        <authorList>
            <person name="Lanie J.A."/>
            <person name="Ng W.-L."/>
            <person name="Kazmierczak K.M."/>
            <person name="Andrzejewski T.M."/>
            <person name="Davidsen T.M."/>
            <person name="Wayne K.J."/>
            <person name="Tettelin H."/>
            <person name="Glass J.I."/>
            <person name="Rusch D."/>
            <person name="Podicherti R."/>
            <person name="Tsui H.-C.T."/>
            <person name="Winkler M.E."/>
        </authorList>
    </citation>
    <scope>NUCLEOTIDE SEQUENCE</scope>
</reference>
<gene>
    <name evidence="6" type="ORF">METZ01_LOCUS6497</name>
</gene>
<dbReference type="EMBL" id="UINC01000340">
    <property type="protein sequence ID" value="SUZ53643.1"/>
    <property type="molecule type" value="Genomic_DNA"/>
</dbReference>
<evidence type="ECO:0000256" key="4">
    <source>
        <dbReference type="ARBA" id="ARBA00022982"/>
    </source>
</evidence>
<dbReference type="PROSITE" id="PS51009">
    <property type="entry name" value="CYTCII"/>
    <property type="match status" value="1"/>
</dbReference>